<proteinExistence type="predicted"/>
<dbReference type="EMBL" id="AZMM01018172">
    <property type="protein sequence ID" value="ETJ23096.1"/>
    <property type="molecule type" value="Genomic_DNA"/>
</dbReference>
<feature type="non-terminal residue" evidence="1">
    <location>
        <position position="24"/>
    </location>
</feature>
<protein>
    <submittedName>
        <fullName evidence="1">Uncharacterized protein</fullName>
    </submittedName>
</protein>
<dbReference type="AlphaFoldDB" id="W1WYS2"/>
<accession>W1WYS2</accession>
<comment type="caution">
    <text evidence="1">The sequence shown here is derived from an EMBL/GenBank/DDBJ whole genome shotgun (WGS) entry which is preliminary data.</text>
</comment>
<organism evidence="1">
    <name type="scientific">human gut metagenome</name>
    <dbReference type="NCBI Taxonomy" id="408170"/>
    <lineage>
        <taxon>unclassified sequences</taxon>
        <taxon>metagenomes</taxon>
        <taxon>organismal metagenomes</taxon>
    </lineage>
</organism>
<gene>
    <name evidence="1" type="ORF">Q604_UNBC18172G0001</name>
</gene>
<reference evidence="1" key="1">
    <citation type="submission" date="2013-12" db="EMBL/GenBank/DDBJ databases">
        <title>A Varibaculum cambriense genome reconstructed from a premature infant gut community with otherwise low bacterial novelty that shifts toward anaerobic metabolism during the third week of life.</title>
        <authorList>
            <person name="Brown C.T."/>
            <person name="Sharon I."/>
            <person name="Thomas B.C."/>
            <person name="Castelle C.J."/>
            <person name="Morowitz M.J."/>
            <person name="Banfield J.F."/>
        </authorList>
    </citation>
    <scope>NUCLEOTIDE SEQUENCE</scope>
</reference>
<name>W1WYS2_9ZZZZ</name>
<evidence type="ECO:0000313" key="1">
    <source>
        <dbReference type="EMBL" id="ETJ23096.1"/>
    </source>
</evidence>
<sequence length="24" mass="2799">MNYDEINEFLKKYSDSILTSPSCT</sequence>